<sequence length="55" mass="6318">RMTTFISEGMITDKLTKTIFTKIVLFATGFLAVFLYFCTLAIRAMEGYCDVHMQK</sequence>
<feature type="transmembrane region" description="Helical" evidence="1">
    <location>
        <begin position="23"/>
        <end position="45"/>
    </location>
</feature>
<proteinExistence type="predicted"/>
<keyword evidence="1" id="KW-0812">Transmembrane</keyword>
<dbReference type="EMBL" id="SNRY01002104">
    <property type="protein sequence ID" value="KAA6326777.1"/>
    <property type="molecule type" value="Genomic_DNA"/>
</dbReference>
<keyword evidence="1" id="KW-1133">Transmembrane helix</keyword>
<name>A0A5J4QXW4_9ZZZZ</name>
<comment type="caution">
    <text evidence="2">The sequence shown here is derived from an EMBL/GenBank/DDBJ whole genome shotgun (WGS) entry which is preliminary data.</text>
</comment>
<keyword evidence="1" id="KW-0472">Membrane</keyword>
<reference evidence="2" key="1">
    <citation type="submission" date="2019-03" db="EMBL/GenBank/DDBJ databases">
        <title>Single cell metagenomics reveals metabolic interactions within the superorganism composed of flagellate Streblomastix strix and complex community of Bacteroidetes bacteria on its surface.</title>
        <authorList>
            <person name="Treitli S.C."/>
            <person name="Kolisko M."/>
            <person name="Husnik F."/>
            <person name="Keeling P."/>
            <person name="Hampl V."/>
        </authorList>
    </citation>
    <scope>NUCLEOTIDE SEQUENCE</scope>
    <source>
        <strain evidence="2">STM</strain>
    </source>
</reference>
<gene>
    <name evidence="2" type="ORF">EZS27_024164</name>
</gene>
<protein>
    <submittedName>
        <fullName evidence="2">Uncharacterized protein</fullName>
    </submittedName>
</protein>
<dbReference type="AlphaFoldDB" id="A0A5J4QXW4"/>
<evidence type="ECO:0000313" key="2">
    <source>
        <dbReference type="EMBL" id="KAA6326777.1"/>
    </source>
</evidence>
<accession>A0A5J4QXW4</accession>
<evidence type="ECO:0000256" key="1">
    <source>
        <dbReference type="SAM" id="Phobius"/>
    </source>
</evidence>
<organism evidence="2">
    <name type="scientific">termite gut metagenome</name>
    <dbReference type="NCBI Taxonomy" id="433724"/>
    <lineage>
        <taxon>unclassified sequences</taxon>
        <taxon>metagenomes</taxon>
        <taxon>organismal metagenomes</taxon>
    </lineage>
</organism>
<feature type="non-terminal residue" evidence="2">
    <location>
        <position position="1"/>
    </location>
</feature>